<feature type="region of interest" description="Disordered" evidence="1">
    <location>
        <begin position="1"/>
        <end position="22"/>
    </location>
</feature>
<feature type="compositionally biased region" description="Low complexity" evidence="1">
    <location>
        <begin position="12"/>
        <end position="22"/>
    </location>
</feature>
<evidence type="ECO:0000256" key="1">
    <source>
        <dbReference type="SAM" id="MobiDB-lite"/>
    </source>
</evidence>
<sequence>MVDPITGTQVRPSTAPATAASSKTDTVAQIKAHLDGTGFLGVQTDGDIAAIKDLLTALSPADAKRVVADLQRSGTLDTVAAALTDDTMLVGSGLSASDRQGFFASMAKSLDGPGLASLSRAFGKVDQGDGATGGKPDGTDGATYARELGHAVASHATVAAKVDFVGALAKDTTATGHDSQFAATSFGGTIHIGNAQARASGEVLASLRGGAAERGFASLTGEQQKAVFTAAIGARLSAGNGQGPAGNPDYDITLFRDLSKAAATMGDPHNKAQVFAAGADVLRGERIDNQLGATLLGVRADPANKACAGMANSLATIIDSDPSRIINDLASFKTPAAGSGDISTWQGSAVAAYTKQMVLNGDAGQARLGQQVALVAAGSNGATNATAAFNAEVDGHYQTATGLGYLTGAVSASVKSIDSDAAKQRELATNIFQAGLSLVDKADVTGPAASLAKDWLGSAISSLSGTGGTGDIVARLTDAAVPTDTRGYVSAESNPLSAFRSAVTTVSTDATP</sequence>
<dbReference type="RefSeq" id="WP_204193084.1">
    <property type="nucleotide sequence ID" value="NZ_JAFEMC010000001.1"/>
</dbReference>
<evidence type="ECO:0000313" key="2">
    <source>
        <dbReference type="EMBL" id="MBM6574789.1"/>
    </source>
</evidence>
<dbReference type="EMBL" id="JAFEMC010000001">
    <property type="protein sequence ID" value="MBM6574789.1"/>
    <property type="molecule type" value="Genomic_DNA"/>
</dbReference>
<evidence type="ECO:0000313" key="3">
    <source>
        <dbReference type="Proteomes" id="UP000763641"/>
    </source>
</evidence>
<protein>
    <submittedName>
        <fullName evidence="2">Uncharacterized protein</fullName>
    </submittedName>
</protein>
<gene>
    <name evidence="2" type="ORF">ILT43_00265</name>
</gene>
<proteinExistence type="predicted"/>
<keyword evidence="3" id="KW-1185">Reference proteome</keyword>
<dbReference type="Proteomes" id="UP000763641">
    <property type="component" value="Unassembled WGS sequence"/>
</dbReference>
<reference evidence="2 3" key="1">
    <citation type="submission" date="2020-12" db="EMBL/GenBank/DDBJ databases">
        <title>Sphingomonas sp.</title>
        <authorList>
            <person name="Kim M.K."/>
        </authorList>
    </citation>
    <scope>NUCLEOTIDE SEQUENCE [LARGE SCALE GENOMIC DNA]</scope>
    <source>
        <strain evidence="2 3">BT552</strain>
    </source>
</reference>
<comment type="caution">
    <text evidence="2">The sequence shown here is derived from an EMBL/GenBank/DDBJ whole genome shotgun (WGS) entry which is preliminary data.</text>
</comment>
<accession>A0ABS2D1L2</accession>
<name>A0ABS2D1L2_9SPHN</name>
<feature type="compositionally biased region" description="Polar residues" evidence="1">
    <location>
        <begin position="1"/>
        <end position="11"/>
    </location>
</feature>
<organism evidence="2 3">
    <name type="scientific">Sphingomonas longa</name>
    <dbReference type="NCBI Taxonomy" id="2778730"/>
    <lineage>
        <taxon>Bacteria</taxon>
        <taxon>Pseudomonadati</taxon>
        <taxon>Pseudomonadota</taxon>
        <taxon>Alphaproteobacteria</taxon>
        <taxon>Sphingomonadales</taxon>
        <taxon>Sphingomonadaceae</taxon>
        <taxon>Sphingomonas</taxon>
    </lineage>
</organism>